<dbReference type="SUPFAM" id="SSF55040">
    <property type="entry name" value="Molybdenum cofactor biosynthesis protein C, MoaC"/>
    <property type="match status" value="1"/>
</dbReference>
<dbReference type="InterPro" id="IPR002820">
    <property type="entry name" value="Mopterin_CF_biosynth-C_dom"/>
</dbReference>
<evidence type="ECO:0000313" key="4">
    <source>
        <dbReference type="EMBL" id="AIE98676.1"/>
    </source>
</evidence>
<reference evidence="4" key="1">
    <citation type="journal article" date="2014" name="Genome Biol. Evol.">
        <title>Pangenome evidence for extensive interdomain horizontal transfer affecting lineage core and shell genes in uncultured planktonic thaumarchaeota and euryarchaeota.</title>
        <authorList>
            <person name="Deschamps P."/>
            <person name="Zivanovic Y."/>
            <person name="Moreira D."/>
            <person name="Rodriguez-Valera F."/>
            <person name="Lopez-Garcia P."/>
        </authorList>
    </citation>
    <scope>NUCLEOTIDE SEQUENCE</scope>
</reference>
<evidence type="ECO:0000256" key="1">
    <source>
        <dbReference type="ARBA" id="ARBA00005046"/>
    </source>
</evidence>
<gene>
    <name evidence="4" type="primary">moaC</name>
</gene>
<name>A0A075G9Q4_9ARCH</name>
<dbReference type="EMBL" id="KF900541">
    <property type="protein sequence ID" value="AIE98676.1"/>
    <property type="molecule type" value="Genomic_DNA"/>
</dbReference>
<dbReference type="InterPro" id="IPR036522">
    <property type="entry name" value="MoaC_sf"/>
</dbReference>
<protein>
    <submittedName>
        <fullName evidence="4">Molybdenum cofactor biosynthesis subunit (MoaC)</fullName>
    </submittedName>
</protein>
<comment type="pathway">
    <text evidence="1">Cofactor biosynthesis; molybdopterin biosynthesis.</text>
</comment>
<keyword evidence="2" id="KW-0501">Molybdenum cofactor biosynthesis</keyword>
<dbReference type="AlphaFoldDB" id="A0A075G9Q4"/>
<dbReference type="GO" id="GO:0006777">
    <property type="term" value="P:Mo-molybdopterin cofactor biosynthetic process"/>
    <property type="evidence" value="ECO:0007669"/>
    <property type="project" value="UniProtKB-KW"/>
</dbReference>
<evidence type="ECO:0000256" key="2">
    <source>
        <dbReference type="ARBA" id="ARBA00023150"/>
    </source>
</evidence>
<sequence length="146" mass="16295">MVDISSKPVSYREAKASGRINLKPKTIERIRNDLIEKGNPLQISILAGINSSKLTHILLPLCHPLKIENTNIEAKIQKSYVEIISTVKGIDKSGVEMEALTSTAIALLNIWDITKQYEKTNDGQYPTTSISHIKVIKKIKRKIDSS</sequence>
<dbReference type="Gene3D" id="3.30.70.640">
    <property type="entry name" value="Molybdopterin cofactor biosynthesis C (MoaC) domain"/>
    <property type="match status" value="1"/>
</dbReference>
<organism evidence="4">
    <name type="scientific">uncultured marine thaumarchaeote KM3_06_C02</name>
    <dbReference type="NCBI Taxonomy" id="1455976"/>
    <lineage>
        <taxon>Archaea</taxon>
        <taxon>Nitrososphaerota</taxon>
        <taxon>environmental samples</taxon>
    </lineage>
</organism>
<accession>A0A075G9Q4</accession>
<dbReference type="UniPathway" id="UPA00344"/>
<proteinExistence type="predicted"/>
<dbReference type="Pfam" id="PF01967">
    <property type="entry name" value="MoaC"/>
    <property type="match status" value="1"/>
</dbReference>
<evidence type="ECO:0000259" key="3">
    <source>
        <dbReference type="Pfam" id="PF01967"/>
    </source>
</evidence>
<feature type="domain" description="Molybdopterin cofactor biosynthesis C (MoaC)" evidence="3">
    <location>
        <begin position="1"/>
        <end position="139"/>
    </location>
</feature>